<sequence length="340" mass="36179">MKIKNAALAMTAMLTIGITGMILPVTVHADNTDAVIDERWGKPTFVAGAGLSDAQKAETMSILGITADNVNTQTATGADLIKYLGSGSGDDSAMLSSVVVTRKNEGAGITVDIVTPENITLITADQYKNPLVTAGISDASIKVGSVVRVTGESALTGVYKAFEANGDAIDSDRAQLAQTELTTTTDVANEITQEAAENNSDMTEEEKQAANEAYQTQLNQALVDIKKELADLKEQKGDSVTAAEVEEVVNNAIKNNDLSQYISQDSINQLISLAQQYLDTEGVLSKESMAQLDKISEGFQNTLNSIGDKFGDLTNAVKANEGFFQGLWNSITDFFGNLFK</sequence>
<reference evidence="4" key="2">
    <citation type="submission" date="2017-05" db="EMBL/GenBank/DDBJ databases">
        <authorList>
            <consortium name="The Broad Institute Genomics Platform"/>
            <consortium name="The Broad Institute Genomic Center for Infectious Diseases"/>
            <person name="Earl A."/>
            <person name="Manson A."/>
            <person name="Schwartman J."/>
            <person name="Gilmore M."/>
            <person name="Abouelleil A."/>
            <person name="Cao P."/>
            <person name="Chapman S."/>
            <person name="Cusick C."/>
            <person name="Shea T."/>
            <person name="Young S."/>
            <person name="Neafsey D."/>
            <person name="Nusbaum C."/>
            <person name="Birren B."/>
        </authorList>
    </citation>
    <scope>NUCLEOTIDE SEQUENCE</scope>
    <source>
        <strain evidence="4">9E7_DIV0242</strain>
    </source>
</reference>
<evidence type="ECO:0000256" key="1">
    <source>
        <dbReference type="SAM" id="Coils"/>
    </source>
</evidence>
<dbReference type="InterPro" id="IPR009343">
    <property type="entry name" value="DUF1002"/>
</dbReference>
<dbReference type="Pfam" id="PF06207">
    <property type="entry name" value="DUF1002"/>
    <property type="match status" value="1"/>
</dbReference>
<proteinExistence type="predicted"/>
<reference evidence="3" key="1">
    <citation type="submission" date="2017-05" db="EMBL/GenBank/DDBJ databases">
        <title>The Genome Sequence of Enterococcus sp. 9E7_DIV0242.</title>
        <authorList>
            <consortium name="The Broad Institute Genomics Platform"/>
            <consortium name="The Broad Institute Genomic Center for Infectious Diseases"/>
            <person name="Earl A."/>
            <person name="Manson A."/>
            <person name="Schwartman J."/>
            <person name="Gilmore M."/>
            <person name="Abouelleil A."/>
            <person name="Cao P."/>
            <person name="Chapman S."/>
            <person name="Cusick C."/>
            <person name="Shea T."/>
            <person name="Young S."/>
            <person name="Neafsey D."/>
            <person name="Nusbaum C."/>
            <person name="Birren B."/>
        </authorList>
    </citation>
    <scope>NUCLEOTIDE SEQUENCE [LARGE SCALE GENOMIC DNA]</scope>
    <source>
        <strain evidence="3">9E7_DIV0242</strain>
    </source>
</reference>
<evidence type="ECO:0000256" key="2">
    <source>
        <dbReference type="SAM" id="SignalP"/>
    </source>
</evidence>
<keyword evidence="5" id="KW-1185">Reference proteome</keyword>
<dbReference type="OrthoDB" id="9810153at2"/>
<feature type="coiled-coil region" evidence="1">
    <location>
        <begin position="188"/>
        <end position="235"/>
    </location>
</feature>
<evidence type="ECO:0000313" key="5">
    <source>
        <dbReference type="Proteomes" id="UP000195141"/>
    </source>
</evidence>
<accession>A0A242KC48</accession>
<feature type="chain" id="PRO_5011219004" description="Inosine-5-monophosphate dehydrogenase" evidence="2">
    <location>
        <begin position="30"/>
        <end position="340"/>
    </location>
</feature>
<evidence type="ECO:0000313" key="4">
    <source>
        <dbReference type="EMBL" id="WYJ88408.1"/>
    </source>
</evidence>
<evidence type="ECO:0000313" key="3">
    <source>
        <dbReference type="EMBL" id="OTP18358.1"/>
    </source>
</evidence>
<evidence type="ECO:0008006" key="6">
    <source>
        <dbReference type="Google" id="ProtNLM"/>
    </source>
</evidence>
<keyword evidence="1" id="KW-0175">Coiled coil</keyword>
<dbReference type="Proteomes" id="UP000195141">
    <property type="component" value="Chromosome"/>
</dbReference>
<feature type="non-terminal residue" evidence="3">
    <location>
        <position position="340"/>
    </location>
</feature>
<name>A0A242KC48_9ENTE</name>
<dbReference type="EMBL" id="NGMM01000001">
    <property type="protein sequence ID" value="OTP18358.1"/>
    <property type="molecule type" value="Genomic_DNA"/>
</dbReference>
<dbReference type="EMBL" id="CP147247">
    <property type="protein sequence ID" value="WYJ88408.1"/>
    <property type="molecule type" value="Genomic_DNA"/>
</dbReference>
<dbReference type="RefSeq" id="WP_086347355.1">
    <property type="nucleotide sequence ID" value="NZ_CP147247.1"/>
</dbReference>
<feature type="signal peptide" evidence="2">
    <location>
        <begin position="1"/>
        <end position="29"/>
    </location>
</feature>
<reference evidence="4" key="3">
    <citation type="submission" date="2024-03" db="EMBL/GenBank/DDBJ databases">
        <title>The Genome Sequence of Enterococcus sp. DIV0242b.</title>
        <authorList>
            <consortium name="The Broad Institute Genomics Platform"/>
            <consortium name="The Broad Institute Microbial Omics Core"/>
            <consortium name="The Broad Institute Genomic Center for Infectious Diseases"/>
            <person name="Earl A."/>
            <person name="Manson A."/>
            <person name="Gilmore M."/>
            <person name="Schwartman J."/>
            <person name="Shea T."/>
            <person name="Abouelleil A."/>
            <person name="Cao P."/>
            <person name="Chapman S."/>
            <person name="Cusick C."/>
            <person name="Young S."/>
            <person name="Neafsey D."/>
            <person name="Nusbaum C."/>
            <person name="Birren B."/>
        </authorList>
    </citation>
    <scope>NUCLEOTIDE SEQUENCE</scope>
    <source>
        <strain evidence="4">9E7_DIV0242</strain>
    </source>
</reference>
<organism evidence="3">
    <name type="scientific">Candidatus Enterococcus clewellii</name>
    <dbReference type="NCBI Taxonomy" id="1834193"/>
    <lineage>
        <taxon>Bacteria</taxon>
        <taxon>Bacillati</taxon>
        <taxon>Bacillota</taxon>
        <taxon>Bacilli</taxon>
        <taxon>Lactobacillales</taxon>
        <taxon>Enterococcaceae</taxon>
        <taxon>Enterococcus</taxon>
    </lineage>
</organism>
<protein>
    <recommendedName>
        <fullName evidence="6">Inosine-5-monophosphate dehydrogenase</fullName>
    </recommendedName>
</protein>
<dbReference type="AlphaFoldDB" id="A0A242KC48"/>
<keyword evidence="2" id="KW-0732">Signal</keyword>
<gene>
    <name evidence="4" type="ORF">A5888_000127</name>
    <name evidence="3" type="ORF">A5888_000172</name>
</gene>